<dbReference type="GO" id="GO:0016765">
    <property type="term" value="F:transferase activity, transferring alkyl or aryl (other than methyl) groups"/>
    <property type="evidence" value="ECO:0007669"/>
    <property type="project" value="InterPro"/>
</dbReference>
<dbReference type="NCBIfam" id="TIGR03550">
    <property type="entry name" value="F420_cofG"/>
    <property type="match status" value="1"/>
</dbReference>
<dbReference type="GeneID" id="85194529"/>
<evidence type="ECO:0000256" key="3">
    <source>
        <dbReference type="ARBA" id="ARBA00022485"/>
    </source>
</evidence>
<evidence type="ECO:0000256" key="2">
    <source>
        <dbReference type="ARBA" id="ARBA00012126"/>
    </source>
</evidence>
<proteinExistence type="inferred from homology"/>
<protein>
    <recommendedName>
        <fullName evidence="2 10">7,8-didemethyl-8-hydroxy-5-deazariboflavin synthase</fullName>
        <ecNumber evidence="2 10">4.3.1.32</ecNumber>
    </recommendedName>
    <alternativeName>
        <fullName evidence="10">FO synthase subunit 1</fullName>
    </alternativeName>
</protein>
<dbReference type="InterPro" id="IPR034405">
    <property type="entry name" value="F420"/>
</dbReference>
<dbReference type="InterPro" id="IPR013785">
    <property type="entry name" value="Aldolase_TIM"/>
</dbReference>
<comment type="subunit">
    <text evidence="10">The FO synthase complex consists of two subunits, CofG and CofH.</text>
</comment>
<name>A0AA96V0N0_9EURY</name>
<comment type="cofactor">
    <cofactor evidence="10">
        <name>[4Fe-4S] cluster</name>
        <dbReference type="ChEBI" id="CHEBI:49883"/>
    </cofactor>
    <text evidence="10">Binds 1 [4Fe-4S] cluster. The cluster is coordinated with 3 cysteines and an exchangeable S-adenosyl-L-methionine.</text>
</comment>
<accession>A0AA96V0N0</accession>
<dbReference type="EC" id="4.3.1.32" evidence="2 10"/>
<comment type="function">
    <text evidence="10">Catalyzes the radical-mediated synthesis of 7,8-didemethyl-8-hydroxy-5-deazariboflavin (FO) from 5-amino-5-(4-hydroxybenzyl)-6-(D-ribitylimino)-5,6-dihydrouracil.</text>
</comment>
<dbReference type="Proteomes" id="UP001302978">
    <property type="component" value="Chromosome"/>
</dbReference>
<dbReference type="CDD" id="cd01335">
    <property type="entry name" value="Radical_SAM"/>
    <property type="match status" value="1"/>
</dbReference>
<evidence type="ECO:0000256" key="6">
    <source>
        <dbReference type="ARBA" id="ARBA00023004"/>
    </source>
</evidence>
<keyword evidence="8 10" id="KW-0456">Lyase</keyword>
<dbReference type="PANTHER" id="PTHR43076">
    <property type="entry name" value="FO SYNTHASE (COFH)"/>
    <property type="match status" value="1"/>
</dbReference>
<dbReference type="GO" id="GO:0051539">
    <property type="term" value="F:4 iron, 4 sulfur cluster binding"/>
    <property type="evidence" value="ECO:0007669"/>
    <property type="project" value="UniProtKB-KW"/>
</dbReference>
<dbReference type="Pfam" id="PF04055">
    <property type="entry name" value="Radical_SAM"/>
    <property type="match status" value="1"/>
</dbReference>
<dbReference type="SUPFAM" id="SSF102114">
    <property type="entry name" value="Radical SAM enzymes"/>
    <property type="match status" value="1"/>
</dbReference>
<evidence type="ECO:0000256" key="1">
    <source>
        <dbReference type="ARBA" id="ARBA00004712"/>
    </source>
</evidence>
<keyword evidence="4 10" id="KW-0949">S-adenosyl-L-methionine</keyword>
<evidence type="ECO:0000313" key="12">
    <source>
        <dbReference type="EMBL" id="WNY22818.1"/>
    </source>
</evidence>
<keyword evidence="13" id="KW-1185">Reference proteome</keyword>
<evidence type="ECO:0000256" key="5">
    <source>
        <dbReference type="ARBA" id="ARBA00022723"/>
    </source>
</evidence>
<evidence type="ECO:0000256" key="10">
    <source>
        <dbReference type="HAMAP-Rule" id="MF_01611"/>
    </source>
</evidence>
<feature type="binding site" evidence="10">
    <location>
        <position position="20"/>
    </location>
    <ligand>
        <name>[4Fe-4S] cluster</name>
        <dbReference type="ChEBI" id="CHEBI:49883"/>
        <note>4Fe-4S-S-AdoMet</note>
    </ligand>
</feature>
<dbReference type="GO" id="GO:0005506">
    <property type="term" value="F:iron ion binding"/>
    <property type="evidence" value="ECO:0007669"/>
    <property type="project" value="UniProtKB-UniRule"/>
</dbReference>
<dbReference type="EMBL" id="CP131059">
    <property type="protein sequence ID" value="WNY22818.1"/>
    <property type="molecule type" value="Genomic_DNA"/>
</dbReference>
<dbReference type="InterPro" id="IPR058240">
    <property type="entry name" value="rSAM_sf"/>
</dbReference>
<dbReference type="SFLD" id="SFLDG01064">
    <property type="entry name" value="F420__menaquinone_cofactor_bio"/>
    <property type="match status" value="1"/>
</dbReference>
<comment type="catalytic activity">
    <reaction evidence="9 10">
        <text>5-amino-5-(4-hydroxybenzyl)-6-(D-ribitylimino)-5,6-dihydrouracil + S-adenosyl-L-methionine = 7,8-didemethyl-8-hydroxy-5-deazariboflavin + 5'-deoxyadenosine + L-methionine + NH4(+) + H(+)</text>
        <dbReference type="Rhea" id="RHEA:55204"/>
        <dbReference type="ChEBI" id="CHEBI:15378"/>
        <dbReference type="ChEBI" id="CHEBI:17319"/>
        <dbReference type="ChEBI" id="CHEBI:28938"/>
        <dbReference type="ChEBI" id="CHEBI:57844"/>
        <dbReference type="ChEBI" id="CHEBI:59789"/>
        <dbReference type="ChEBI" id="CHEBI:59904"/>
        <dbReference type="ChEBI" id="CHEBI:85936"/>
        <dbReference type="EC" id="4.3.1.32"/>
    </reaction>
</comment>
<evidence type="ECO:0000256" key="9">
    <source>
        <dbReference type="ARBA" id="ARBA00048974"/>
    </source>
</evidence>
<organism evidence="12 13">
    <name type="scientific">Methanimicrococcus hongohii</name>
    <dbReference type="NCBI Taxonomy" id="3028295"/>
    <lineage>
        <taxon>Archaea</taxon>
        <taxon>Methanobacteriati</taxon>
        <taxon>Methanobacteriota</taxon>
        <taxon>Stenosarchaea group</taxon>
        <taxon>Methanomicrobia</taxon>
        <taxon>Methanosarcinales</taxon>
        <taxon>Methanosarcinaceae</taxon>
        <taxon>Methanimicrococcus</taxon>
    </lineage>
</organism>
<dbReference type="HAMAP" id="MF_01611">
    <property type="entry name" value="FO_synth_sub1"/>
    <property type="match status" value="1"/>
</dbReference>
<gene>
    <name evidence="12" type="primary">fbiC_1</name>
    <name evidence="10" type="synonym">cofG</name>
    <name evidence="12" type="ORF">MmiHf6_01030</name>
</gene>
<dbReference type="InterPro" id="IPR019939">
    <property type="entry name" value="CofG_family"/>
</dbReference>
<keyword evidence="5 10" id="KW-0479">Metal-binding</keyword>
<comment type="similarity">
    <text evidence="10">Belongs to the radical SAM superfamily. CofG family.</text>
</comment>
<dbReference type="SFLD" id="SFLDS00029">
    <property type="entry name" value="Radical_SAM"/>
    <property type="match status" value="1"/>
</dbReference>
<feature type="domain" description="Radical SAM core" evidence="11">
    <location>
        <begin position="6"/>
        <end position="244"/>
    </location>
</feature>
<dbReference type="SFLD" id="SFLDF00294">
    <property type="entry name" value="7_8-didemethyl-8-hydroxy-5-dea"/>
    <property type="match status" value="1"/>
</dbReference>
<dbReference type="AlphaFoldDB" id="A0AA96V0N0"/>
<dbReference type="PROSITE" id="PS51918">
    <property type="entry name" value="RADICAL_SAM"/>
    <property type="match status" value="1"/>
</dbReference>
<keyword evidence="3 10" id="KW-0004">4Fe-4S</keyword>
<keyword evidence="7 10" id="KW-0411">Iron-sulfur</keyword>
<keyword evidence="6 10" id="KW-0408">Iron</keyword>
<evidence type="ECO:0000313" key="13">
    <source>
        <dbReference type="Proteomes" id="UP001302978"/>
    </source>
</evidence>
<evidence type="ECO:0000256" key="4">
    <source>
        <dbReference type="ARBA" id="ARBA00022691"/>
    </source>
</evidence>
<reference evidence="12 13" key="1">
    <citation type="submission" date="2023-07" db="EMBL/GenBank/DDBJ databases">
        <title>Closed genoem sequence of Methanomicrococcus sp. Hf6.</title>
        <authorList>
            <person name="Poehlein A."/>
            <person name="Protasov E."/>
            <person name="Platt K."/>
            <person name="Reeh H."/>
            <person name="Daniel R."/>
            <person name="Brune A."/>
        </authorList>
    </citation>
    <scope>NUCLEOTIDE SEQUENCE [LARGE SCALE GENOMIC DNA]</scope>
    <source>
        <strain evidence="12 13">Hf6</strain>
    </source>
</reference>
<feature type="binding site" evidence="10">
    <location>
        <position position="24"/>
    </location>
    <ligand>
        <name>[4Fe-4S] cluster</name>
        <dbReference type="ChEBI" id="CHEBI:49883"/>
        <note>4Fe-4S-S-AdoMet</note>
    </ligand>
</feature>
<evidence type="ECO:0000256" key="8">
    <source>
        <dbReference type="ARBA" id="ARBA00023239"/>
    </source>
</evidence>
<dbReference type="SFLD" id="SFLDG01388">
    <property type="entry name" value="7_8-didemethyl-8-hydroxy-5-dea"/>
    <property type="match status" value="1"/>
</dbReference>
<dbReference type="NCBIfam" id="NF004884">
    <property type="entry name" value="PRK06245.1"/>
    <property type="match status" value="1"/>
</dbReference>
<evidence type="ECO:0000259" key="11">
    <source>
        <dbReference type="PROSITE" id="PS51918"/>
    </source>
</evidence>
<dbReference type="Gene3D" id="3.20.20.70">
    <property type="entry name" value="Aldolase class I"/>
    <property type="match status" value="1"/>
</dbReference>
<dbReference type="RefSeq" id="WP_316557780.1">
    <property type="nucleotide sequence ID" value="NZ_CP131059.1"/>
</dbReference>
<comment type="pathway">
    <text evidence="1 10">Cofactor biosynthesis; coenzyme F0 biosynthesis.</text>
</comment>
<evidence type="ECO:0000256" key="7">
    <source>
        <dbReference type="ARBA" id="ARBA00023014"/>
    </source>
</evidence>
<dbReference type="SMART" id="SM00729">
    <property type="entry name" value="Elp3"/>
    <property type="match status" value="1"/>
</dbReference>
<sequence length="340" mass="38048">MKNRPITYSKNIFIPVTNVCRNKCAYCGFRRPAEHKDAFLMTEEEIIPVLKRGAAAGCTEAMFAFGESPEQNPEFMKRFGKQLNDAGFKTVIEYTEHLCRLTLDYGMLPHVNGGVLSFDELKRLAPLNASMGLMLETTADVLAHKDCPGKIPAARLEMIENAGKLKMPFTTGLLIGIGETRNDWIESLQAIQKLHGKYGHIQEIILQNYTPNSGQENSTRELKAPTKADMIDLILLTKNTLTPDITIQVAPNLMSPLELIQYGVTDLGGISPVTIDYINPESAWPKIEELRNLLSSKGYEFKERLPVHPQYVKKGWYGADTKELIEKLADADGYRKTDGL</sequence>
<dbReference type="PANTHER" id="PTHR43076:SF15">
    <property type="entry name" value="7,8-DIDEMETHYL-8-HYDROXY-5-DEAZARIBOFLAVIN SYNTHASE"/>
    <property type="match status" value="1"/>
</dbReference>
<dbReference type="InterPro" id="IPR006638">
    <property type="entry name" value="Elp3/MiaA/NifB-like_rSAM"/>
</dbReference>
<dbReference type="InterPro" id="IPR007197">
    <property type="entry name" value="rSAM"/>
</dbReference>
<dbReference type="KEGG" id="mehf:MmiHf6_01030"/>
<dbReference type="GO" id="GO:0044689">
    <property type="term" value="F:7,8-didemethyl-8-hydroxy-5-deazariboflavin synthase activity"/>
    <property type="evidence" value="ECO:0007669"/>
    <property type="project" value="UniProtKB-EC"/>
</dbReference>
<feature type="binding site" evidence="10">
    <location>
        <position position="27"/>
    </location>
    <ligand>
        <name>[4Fe-4S] cluster</name>
        <dbReference type="ChEBI" id="CHEBI:49883"/>
        <note>4Fe-4S-S-AdoMet</note>
    </ligand>
</feature>